<proteinExistence type="predicted"/>
<dbReference type="PROSITE" id="PS51747">
    <property type="entry name" value="CYT_DCMP_DEAMINASES_2"/>
    <property type="match status" value="1"/>
</dbReference>
<evidence type="ECO:0000256" key="1">
    <source>
        <dbReference type="ARBA" id="ARBA00022801"/>
    </source>
</evidence>
<dbReference type="EnsemblMetazoa" id="GAUT029526-RA">
    <property type="protein sequence ID" value="GAUT029526-PA"/>
    <property type="gene ID" value="GAUT029526"/>
</dbReference>
<dbReference type="GO" id="GO:0005634">
    <property type="term" value="C:nucleus"/>
    <property type="evidence" value="ECO:0007669"/>
    <property type="project" value="TreeGrafter"/>
</dbReference>
<evidence type="ECO:0000313" key="3">
    <source>
        <dbReference type="EnsemblMetazoa" id="GAUT029526-PA"/>
    </source>
</evidence>
<dbReference type="Pfam" id="PF00383">
    <property type="entry name" value="dCMP_cyt_deam_1"/>
    <property type="match status" value="1"/>
</dbReference>
<dbReference type="Proteomes" id="UP000078200">
    <property type="component" value="Unassembled WGS sequence"/>
</dbReference>
<dbReference type="VEuPathDB" id="VectorBase:GAUT029526"/>
<dbReference type="InterPro" id="IPR002125">
    <property type="entry name" value="CMP_dCMP_dom"/>
</dbReference>
<dbReference type="AlphaFoldDB" id="A0A1A9V8R1"/>
<dbReference type="STRING" id="7395.A0A1A9V8R1"/>
<dbReference type="InterPro" id="IPR016193">
    <property type="entry name" value="Cytidine_deaminase-like"/>
</dbReference>
<accession>A0A1A9V8R1</accession>
<dbReference type="PANTHER" id="PTHR11079:SF149">
    <property type="entry name" value="TRNA-SPECIFIC ADENOSINE DEAMINASE 2"/>
    <property type="match status" value="1"/>
</dbReference>
<dbReference type="GO" id="GO:0002100">
    <property type="term" value="P:tRNA wobble adenosine to inosine editing"/>
    <property type="evidence" value="ECO:0007669"/>
    <property type="project" value="TreeGrafter"/>
</dbReference>
<dbReference type="Gene3D" id="3.40.140.10">
    <property type="entry name" value="Cytidine Deaminase, domain 2"/>
    <property type="match status" value="1"/>
</dbReference>
<reference evidence="3" key="1">
    <citation type="submission" date="2020-05" db="UniProtKB">
        <authorList>
            <consortium name="EnsemblMetazoa"/>
        </authorList>
    </citation>
    <scope>IDENTIFICATION</scope>
    <source>
        <strain evidence="3">TTRI</strain>
    </source>
</reference>
<dbReference type="GO" id="GO:0005737">
    <property type="term" value="C:cytoplasm"/>
    <property type="evidence" value="ECO:0007669"/>
    <property type="project" value="TreeGrafter"/>
</dbReference>
<name>A0A1A9V8R1_GLOAU</name>
<sequence length="186" mass="20709">MTVDNFMSVAFEEARSALSEGEVPVGCVFVYKNTIIAKAGNQVNATKNATRHAEFVCIDQTLCYCCSHNLKPDEVFPQITVVVTVEPCIMCLAALHNLKVKEIIYGCANDRFGGKSVVDVPQVLGQPLEMRAGLRAEEAMDLLKQFYKGQNPSAPVAKRVFFFCYDFSNIFKNIVNVLQPTQKEIF</sequence>
<protein>
    <recommendedName>
        <fullName evidence="2">CMP/dCMP-type deaminase domain-containing protein</fullName>
    </recommendedName>
</protein>
<keyword evidence="4" id="KW-1185">Reference proteome</keyword>
<dbReference type="GO" id="GO:0052717">
    <property type="term" value="F:tRNA-specific adenosine-34 deaminase activity"/>
    <property type="evidence" value="ECO:0007669"/>
    <property type="project" value="TreeGrafter"/>
</dbReference>
<evidence type="ECO:0000259" key="2">
    <source>
        <dbReference type="PROSITE" id="PS51747"/>
    </source>
</evidence>
<keyword evidence="1" id="KW-0378">Hydrolase</keyword>
<dbReference type="SUPFAM" id="SSF53927">
    <property type="entry name" value="Cytidine deaminase-like"/>
    <property type="match status" value="1"/>
</dbReference>
<dbReference type="PANTHER" id="PTHR11079">
    <property type="entry name" value="CYTOSINE DEAMINASE FAMILY MEMBER"/>
    <property type="match status" value="1"/>
</dbReference>
<evidence type="ECO:0000313" key="4">
    <source>
        <dbReference type="Proteomes" id="UP000078200"/>
    </source>
</evidence>
<organism evidence="3 4">
    <name type="scientific">Glossina austeni</name>
    <name type="common">Savannah tsetse fly</name>
    <dbReference type="NCBI Taxonomy" id="7395"/>
    <lineage>
        <taxon>Eukaryota</taxon>
        <taxon>Metazoa</taxon>
        <taxon>Ecdysozoa</taxon>
        <taxon>Arthropoda</taxon>
        <taxon>Hexapoda</taxon>
        <taxon>Insecta</taxon>
        <taxon>Pterygota</taxon>
        <taxon>Neoptera</taxon>
        <taxon>Endopterygota</taxon>
        <taxon>Diptera</taxon>
        <taxon>Brachycera</taxon>
        <taxon>Muscomorpha</taxon>
        <taxon>Hippoboscoidea</taxon>
        <taxon>Glossinidae</taxon>
        <taxon>Glossina</taxon>
    </lineage>
</organism>
<dbReference type="CDD" id="cd01285">
    <property type="entry name" value="nucleoside_deaminase"/>
    <property type="match status" value="1"/>
</dbReference>
<feature type="domain" description="CMP/dCMP-type deaminase" evidence="2">
    <location>
        <begin position="1"/>
        <end position="117"/>
    </location>
</feature>